<evidence type="ECO:0000256" key="2">
    <source>
        <dbReference type="SAM" id="MobiDB-lite"/>
    </source>
</evidence>
<evidence type="ECO:0000259" key="3">
    <source>
        <dbReference type="PROSITE" id="PS51194"/>
    </source>
</evidence>
<dbReference type="InterPro" id="IPR001650">
    <property type="entry name" value="Helicase_C-like"/>
</dbReference>
<reference evidence="4" key="1">
    <citation type="submission" date="2022-06" db="EMBL/GenBank/DDBJ databases">
        <authorList>
            <person name="Berger JAMES D."/>
            <person name="Berger JAMES D."/>
        </authorList>
    </citation>
    <scope>NUCLEOTIDE SEQUENCE [LARGE SCALE GENOMIC DNA]</scope>
</reference>
<dbReference type="InterPro" id="IPR038718">
    <property type="entry name" value="SNF2-like_sf"/>
</dbReference>
<proteinExistence type="predicted"/>
<protein>
    <recommendedName>
        <fullName evidence="3">Helicase C-terminal domain-containing protein</fullName>
    </recommendedName>
</protein>
<dbReference type="CDD" id="cd18793">
    <property type="entry name" value="SF2_C_SNF"/>
    <property type="match status" value="1"/>
</dbReference>
<dbReference type="SMART" id="SM00490">
    <property type="entry name" value="HELICc"/>
    <property type="match status" value="1"/>
</dbReference>
<dbReference type="GO" id="GO:0016787">
    <property type="term" value="F:hydrolase activity"/>
    <property type="evidence" value="ECO:0007669"/>
    <property type="project" value="UniProtKB-KW"/>
</dbReference>
<dbReference type="SUPFAM" id="SSF52540">
    <property type="entry name" value="P-loop containing nucleoside triphosphate hydrolases"/>
    <property type="match status" value="2"/>
</dbReference>
<dbReference type="InterPro" id="IPR049730">
    <property type="entry name" value="SNF2/RAD54-like_C"/>
</dbReference>
<accession>A0AA85KGL0</accession>
<sequence length="545" mass="61369">MTSQRYRNLMNFNVQRRLLLTGTPLQNNLMELVSLLSFVMPEMFLKSTDLLKRIFQIYSKPMNSRDNEQAADNSTVVVRSSFEQERLIQAKNLLQPFCLRRLKSQVLSQLPPKTTEVVLVPMTKSQTNHYYDLIKRFRSQRISTKDTSNGQDTSLLLDYKCNDGDENANPDVSNSKSDHTLKKKPRFDNHSPTTTTTTVNGTKSFPVPSKAASESLQSPYNMVMVLRKAANHLTLFSGLAYTDSNLRDIAESLHLDPSFSDADPNLIYEDLLTMSDHQVHKLCQFYEVLSPYALSTESIISGSGKIEWLNNNLPKLISEGHRILIFSQFVIMLDILEEFLRTTNRRYIRLDGTTPVAERQTLIDRFNSSSIEVFLLSTRAGGLGINLTGADTVIIHDIDFNPYNDRQAEDRCHRLGQKNPVHVIRLVSEGTIEEGILRRASEKLQIERNVTGCESENVDQIDDEDDTTRVGGGGGPRNRKSKSSTGSIPCSSFDGMTENENAFKVLGNWNSPVTDISLSSNITPISSNRISERDVSFLLSDALKL</sequence>
<evidence type="ECO:0000256" key="1">
    <source>
        <dbReference type="ARBA" id="ARBA00022801"/>
    </source>
</evidence>
<dbReference type="PROSITE" id="PS51194">
    <property type="entry name" value="HELICASE_CTER"/>
    <property type="match status" value="1"/>
</dbReference>
<evidence type="ECO:0000313" key="4">
    <source>
        <dbReference type="Proteomes" id="UP000050795"/>
    </source>
</evidence>
<dbReference type="InterPro" id="IPR027417">
    <property type="entry name" value="P-loop_NTPase"/>
</dbReference>
<feature type="compositionally biased region" description="Acidic residues" evidence="2">
    <location>
        <begin position="456"/>
        <end position="466"/>
    </location>
</feature>
<dbReference type="Gene3D" id="3.40.50.10810">
    <property type="entry name" value="Tandem AAA-ATPase domain"/>
    <property type="match status" value="1"/>
</dbReference>
<feature type="region of interest" description="Disordered" evidence="2">
    <location>
        <begin position="166"/>
        <end position="210"/>
    </location>
</feature>
<dbReference type="InterPro" id="IPR000330">
    <property type="entry name" value="SNF2_N"/>
</dbReference>
<name>A0AA85KGL0_TRIRE</name>
<dbReference type="Gene3D" id="3.40.50.300">
    <property type="entry name" value="P-loop containing nucleotide triphosphate hydrolases"/>
    <property type="match status" value="1"/>
</dbReference>
<dbReference type="PANTHER" id="PTHR10799">
    <property type="entry name" value="SNF2/RAD54 HELICASE FAMILY"/>
    <property type="match status" value="1"/>
</dbReference>
<dbReference type="GO" id="GO:0005524">
    <property type="term" value="F:ATP binding"/>
    <property type="evidence" value="ECO:0007669"/>
    <property type="project" value="InterPro"/>
</dbReference>
<dbReference type="Proteomes" id="UP000050795">
    <property type="component" value="Unassembled WGS sequence"/>
</dbReference>
<reference evidence="5" key="2">
    <citation type="submission" date="2023-11" db="UniProtKB">
        <authorList>
            <consortium name="WormBaseParasite"/>
        </authorList>
    </citation>
    <scope>IDENTIFICATION</scope>
</reference>
<dbReference type="AlphaFoldDB" id="A0AA85KGL0"/>
<dbReference type="Pfam" id="PF00271">
    <property type="entry name" value="Helicase_C"/>
    <property type="match status" value="1"/>
</dbReference>
<keyword evidence="4" id="KW-1185">Reference proteome</keyword>
<dbReference type="Pfam" id="PF00176">
    <property type="entry name" value="SNF2-rel_dom"/>
    <property type="match status" value="1"/>
</dbReference>
<feature type="domain" description="Helicase C-terminal" evidence="3">
    <location>
        <begin position="305"/>
        <end position="459"/>
    </location>
</feature>
<feature type="region of interest" description="Disordered" evidence="2">
    <location>
        <begin position="455"/>
        <end position="493"/>
    </location>
</feature>
<evidence type="ECO:0000313" key="5">
    <source>
        <dbReference type="WBParaSite" id="TREG1_960.1"/>
    </source>
</evidence>
<organism evidence="4 5">
    <name type="scientific">Trichobilharzia regenti</name>
    <name type="common">Nasal bird schistosome</name>
    <dbReference type="NCBI Taxonomy" id="157069"/>
    <lineage>
        <taxon>Eukaryota</taxon>
        <taxon>Metazoa</taxon>
        <taxon>Spiralia</taxon>
        <taxon>Lophotrochozoa</taxon>
        <taxon>Platyhelminthes</taxon>
        <taxon>Trematoda</taxon>
        <taxon>Digenea</taxon>
        <taxon>Strigeidida</taxon>
        <taxon>Schistosomatoidea</taxon>
        <taxon>Schistosomatidae</taxon>
        <taxon>Trichobilharzia</taxon>
    </lineage>
</organism>
<keyword evidence="1" id="KW-0378">Hydrolase</keyword>
<dbReference type="WBParaSite" id="TREG1_960.1">
    <property type="protein sequence ID" value="TREG1_960.1"/>
    <property type="gene ID" value="TREG1_960"/>
</dbReference>